<evidence type="ECO:0000313" key="2">
    <source>
        <dbReference type="EMBL" id="OCT50142.1"/>
    </source>
</evidence>
<dbReference type="VEuPathDB" id="FungiDB:CLCR_07607"/>
<evidence type="ECO:0000256" key="1">
    <source>
        <dbReference type="SAM" id="SignalP"/>
    </source>
</evidence>
<reference evidence="3" key="1">
    <citation type="submission" date="2015-07" db="EMBL/GenBank/DDBJ databases">
        <authorList>
            <person name="Teixeira M.M."/>
            <person name="Souza R.C."/>
            <person name="Almeida L.G."/>
            <person name="Vicente V.A."/>
            <person name="de Hoog S."/>
            <person name="Bocca A.L."/>
            <person name="de Almeida S.R."/>
            <person name="Vasconcelos A.T."/>
            <person name="Felipe M.S."/>
        </authorList>
    </citation>
    <scope>NUCLEOTIDE SEQUENCE [LARGE SCALE GENOMIC DNA]</scope>
    <source>
        <strain evidence="3">KSF</strain>
    </source>
</reference>
<evidence type="ECO:0008006" key="4">
    <source>
        <dbReference type="Google" id="ProtNLM"/>
    </source>
</evidence>
<dbReference type="AlphaFoldDB" id="A0A1C1CNT0"/>
<organism evidence="2 3">
    <name type="scientific">Cladophialophora carrionii</name>
    <dbReference type="NCBI Taxonomy" id="86049"/>
    <lineage>
        <taxon>Eukaryota</taxon>
        <taxon>Fungi</taxon>
        <taxon>Dikarya</taxon>
        <taxon>Ascomycota</taxon>
        <taxon>Pezizomycotina</taxon>
        <taxon>Eurotiomycetes</taxon>
        <taxon>Chaetothyriomycetidae</taxon>
        <taxon>Chaetothyriales</taxon>
        <taxon>Herpotrichiellaceae</taxon>
        <taxon>Cladophialophora</taxon>
    </lineage>
</organism>
<name>A0A1C1CNT0_9EURO</name>
<proteinExistence type="predicted"/>
<keyword evidence="1" id="KW-0732">Signal</keyword>
<protein>
    <recommendedName>
        <fullName evidence="4">GPI anchored protein</fullName>
    </recommendedName>
</protein>
<keyword evidence="3" id="KW-1185">Reference proteome</keyword>
<feature type="chain" id="PRO_5008650936" description="GPI anchored protein" evidence="1">
    <location>
        <begin position="19"/>
        <end position="210"/>
    </location>
</feature>
<accession>A0A1C1CNT0</accession>
<gene>
    <name evidence="2" type="ORF">CLCR_07607</name>
</gene>
<feature type="signal peptide" evidence="1">
    <location>
        <begin position="1"/>
        <end position="18"/>
    </location>
</feature>
<evidence type="ECO:0000313" key="3">
    <source>
        <dbReference type="Proteomes" id="UP000094526"/>
    </source>
</evidence>
<comment type="caution">
    <text evidence="2">The sequence shown here is derived from an EMBL/GenBank/DDBJ whole genome shotgun (WGS) entry which is preliminary data.</text>
</comment>
<dbReference type="OrthoDB" id="4161456at2759"/>
<sequence>MFFLSSMTAALIATVVSGTNIATAPTTSGWESAPASSTETATTLCQFLSSIPGVLPNDTASMTLPLCPSSFVSFSYTIPPPAAQTTPAAPATSAISSPESRDGIPGTQDGIPGTFCQFFSSIPGLESPTGSDAIMTFPPCSSSLLDVTYTYLNTVKATETAPTITSLSPQAVSNTQPVVATFTGLAARQGVDERVLGGALAVLVAMVGMR</sequence>
<dbReference type="EMBL" id="LGRB01000010">
    <property type="protein sequence ID" value="OCT50142.1"/>
    <property type="molecule type" value="Genomic_DNA"/>
</dbReference>
<dbReference type="Proteomes" id="UP000094526">
    <property type="component" value="Unassembled WGS sequence"/>
</dbReference>